<gene>
    <name evidence="2" type="ORF">Syun_021679</name>
</gene>
<dbReference type="Proteomes" id="UP001420932">
    <property type="component" value="Unassembled WGS sequence"/>
</dbReference>
<organism evidence="2 3">
    <name type="scientific">Stephania yunnanensis</name>
    <dbReference type="NCBI Taxonomy" id="152371"/>
    <lineage>
        <taxon>Eukaryota</taxon>
        <taxon>Viridiplantae</taxon>
        <taxon>Streptophyta</taxon>
        <taxon>Embryophyta</taxon>
        <taxon>Tracheophyta</taxon>
        <taxon>Spermatophyta</taxon>
        <taxon>Magnoliopsida</taxon>
        <taxon>Ranunculales</taxon>
        <taxon>Menispermaceae</taxon>
        <taxon>Menispermoideae</taxon>
        <taxon>Cissampelideae</taxon>
        <taxon>Stephania</taxon>
    </lineage>
</organism>
<reference evidence="2 3" key="1">
    <citation type="submission" date="2024-01" db="EMBL/GenBank/DDBJ databases">
        <title>Genome assemblies of Stephania.</title>
        <authorList>
            <person name="Yang L."/>
        </authorList>
    </citation>
    <scope>NUCLEOTIDE SEQUENCE [LARGE SCALE GENOMIC DNA]</scope>
    <source>
        <strain evidence="2">YNDBR</strain>
        <tissue evidence="2">Leaf</tissue>
    </source>
</reference>
<evidence type="ECO:0000313" key="2">
    <source>
        <dbReference type="EMBL" id="KAK9114882.1"/>
    </source>
</evidence>
<name>A0AAP0IGF8_9MAGN</name>
<evidence type="ECO:0000256" key="1">
    <source>
        <dbReference type="SAM" id="MobiDB-lite"/>
    </source>
</evidence>
<dbReference type="AlphaFoldDB" id="A0AAP0IGF8"/>
<sequence>MEVSTPKSTPFVFFVSNPSRRRASSKSCLLVHCCCVSSGIDRSDNAPSCRCSTSFTAPLQLSSLPASLPLTGVLVLAGVVDRATARCLPLQPLYLQVRRFCWSSAACWCNGGSPTLANGATHSRRYHRATAPSRCDLCVSSSARWSPHWLAVAPGVVAYELEPPSAASASLVSRRLRCWSAAAVGRSRLHVVAALDKDDDVTPNDVFLHVHTKDHDGAELVRRHAKECQATLDQSIDENQLYYDAVGDCPKRCVYGLGSHGRRKRRYADPDASTSRVPMVQRSKFDAIVQRLVQFEAFVQSQLGMRMDFEVSTSQAPPATTTTATTTTSGASPASWDRSSSFTGSSNTTMMIRTSRIGWMRSTLVTRMLYHPLKDVVGGARHQRKLAVAFAFRKTLLKQIAIESYDVR</sequence>
<feature type="region of interest" description="Disordered" evidence="1">
    <location>
        <begin position="314"/>
        <end position="343"/>
    </location>
</feature>
<protein>
    <submittedName>
        <fullName evidence="2">Uncharacterized protein</fullName>
    </submittedName>
</protein>
<evidence type="ECO:0000313" key="3">
    <source>
        <dbReference type="Proteomes" id="UP001420932"/>
    </source>
</evidence>
<dbReference type="EMBL" id="JBBNAF010000009">
    <property type="protein sequence ID" value="KAK9114882.1"/>
    <property type="molecule type" value="Genomic_DNA"/>
</dbReference>
<keyword evidence="3" id="KW-1185">Reference proteome</keyword>
<proteinExistence type="predicted"/>
<feature type="compositionally biased region" description="Low complexity" evidence="1">
    <location>
        <begin position="314"/>
        <end position="335"/>
    </location>
</feature>
<accession>A0AAP0IGF8</accession>
<comment type="caution">
    <text evidence="2">The sequence shown here is derived from an EMBL/GenBank/DDBJ whole genome shotgun (WGS) entry which is preliminary data.</text>
</comment>